<accession>A0AAV8YGL0</accession>
<feature type="compositionally biased region" description="Polar residues" evidence="1">
    <location>
        <begin position="751"/>
        <end position="772"/>
    </location>
</feature>
<dbReference type="Proteomes" id="UP001162156">
    <property type="component" value="Unassembled WGS sequence"/>
</dbReference>
<feature type="domain" description="PiggyBac transposable element-derived protein" evidence="2">
    <location>
        <begin position="772"/>
        <end position="885"/>
    </location>
</feature>
<dbReference type="EMBL" id="JANEYF010002187">
    <property type="protein sequence ID" value="KAJ8950034.1"/>
    <property type="molecule type" value="Genomic_DNA"/>
</dbReference>
<sequence>MTEFGFDKRSHGKMVNQKDFEKRIVKFVVDTMSPMQLVDHPSFRAIFDNFNVNLFSRRTLTRRISEMSQERKSKLKMELQNVQYVCTTTNIWSGKRKSFFGVTCHWIADCLHRYSVALACRRFTGIHSFDRIANFIEDMHITYGIDNHKVVANFVKEFKEFGIQLPMEVWNQDALQLAEEEQEEEADTSVVMDDEDMEELRVGPGFEEINIEEIEQAQYALPPHLRCASHTINLIFTTDCCKAINVNLNLRTRHTHAMTKCHTLSYPGLTRWNSYYDAINKILKSKEKLPTLFQKLELKKSFSENELLYLEEYCTVIEPMGATLDVLQAENNVLYGTIIPCLASLKNKLKKMKKTNKLRFSLPLLDACLNGLLQRFNLFFKLDEKVTDAIIATVVHPEFKLRWFNIIKKTCSPDINVNNLRKRVVDAAYTFVEMEEVQDQVNTEKDRLFDFTEDENEISAGAAAGPAASTVVAPTAGNVSSVNVNVNKQNNSMIFNNKVELEYLRYMNDSRNTIAMLNDYPTLKKKMSSRKIALSEKELREIAETRNFLESDDNLDTSDEDEVEELSDILLPEEIDDAVGGHAEEDFDIDNMPILFFNDLQENQLENAGAIMTENENEENVIKQIQTDEIMRIEDENMQENNTDKRTNTTLKKCITRKRKQVENTEEIAAKKIQEKSSIDDVDIIQIQDIITKSDSIFSDFNTVQNGIENFTWDENIENEYLERNTFLDTFYSIVALAKKVVADHEKQRDSQQPQLQGDQSNNELDNTTMLPTDNPKHDRLHKLRPIIDLLLKIFQTIPYESCLSVDEHLCSTKARSDLKQYLPAKPHKWGYKLFVLSEVSGFLYNFKIYTGQENNDERRLDEEINLGASANVVVRLLRNILQQENQENVSPSTSTVTSMSTAAPSNIIQIDDQQINELNVQKFIIIPPQHREASARSLEELLVPIEFPNFDLHTTVN</sequence>
<reference evidence="3" key="1">
    <citation type="journal article" date="2023" name="Insect Mol. Biol.">
        <title>Genome sequencing provides insights into the evolution of gene families encoding plant cell wall-degrading enzymes in longhorned beetles.</title>
        <authorList>
            <person name="Shin N.R."/>
            <person name="Okamura Y."/>
            <person name="Kirsch R."/>
            <person name="Pauchet Y."/>
        </authorList>
    </citation>
    <scope>NUCLEOTIDE SEQUENCE</scope>
    <source>
        <strain evidence="3">RBIC_L_NR</strain>
    </source>
</reference>
<dbReference type="SUPFAM" id="SSF53098">
    <property type="entry name" value="Ribonuclease H-like"/>
    <property type="match status" value="1"/>
</dbReference>
<dbReference type="InterPro" id="IPR029526">
    <property type="entry name" value="PGBD"/>
</dbReference>
<comment type="caution">
    <text evidence="3">The sequence shown here is derived from an EMBL/GenBank/DDBJ whole genome shotgun (WGS) entry which is preliminary data.</text>
</comment>
<evidence type="ECO:0000313" key="3">
    <source>
        <dbReference type="EMBL" id="KAJ8950034.1"/>
    </source>
</evidence>
<evidence type="ECO:0000259" key="2">
    <source>
        <dbReference type="Pfam" id="PF13843"/>
    </source>
</evidence>
<name>A0AAV8YGL0_9CUCU</name>
<dbReference type="AlphaFoldDB" id="A0AAV8YGL0"/>
<proteinExistence type="predicted"/>
<dbReference type="PANTHER" id="PTHR47501">
    <property type="entry name" value="TRANSPOSASE-RELATED"/>
    <property type="match status" value="1"/>
</dbReference>
<protein>
    <recommendedName>
        <fullName evidence="2">PiggyBac transposable element-derived protein domain-containing protein</fullName>
    </recommendedName>
</protein>
<evidence type="ECO:0000256" key="1">
    <source>
        <dbReference type="SAM" id="MobiDB-lite"/>
    </source>
</evidence>
<evidence type="ECO:0000313" key="4">
    <source>
        <dbReference type="Proteomes" id="UP001162156"/>
    </source>
</evidence>
<dbReference type="PANTHER" id="PTHR47501:SF5">
    <property type="entry name" value="HAT C-TERMINAL DIMERISATION DOMAIN-CONTAINING PROTEIN"/>
    <property type="match status" value="1"/>
</dbReference>
<feature type="region of interest" description="Disordered" evidence="1">
    <location>
        <begin position="746"/>
        <end position="778"/>
    </location>
</feature>
<keyword evidence="4" id="KW-1185">Reference proteome</keyword>
<gene>
    <name evidence="3" type="ORF">NQ314_008040</name>
</gene>
<organism evidence="3 4">
    <name type="scientific">Rhamnusium bicolor</name>
    <dbReference type="NCBI Taxonomy" id="1586634"/>
    <lineage>
        <taxon>Eukaryota</taxon>
        <taxon>Metazoa</taxon>
        <taxon>Ecdysozoa</taxon>
        <taxon>Arthropoda</taxon>
        <taxon>Hexapoda</taxon>
        <taxon>Insecta</taxon>
        <taxon>Pterygota</taxon>
        <taxon>Neoptera</taxon>
        <taxon>Endopterygota</taxon>
        <taxon>Coleoptera</taxon>
        <taxon>Polyphaga</taxon>
        <taxon>Cucujiformia</taxon>
        <taxon>Chrysomeloidea</taxon>
        <taxon>Cerambycidae</taxon>
        <taxon>Lepturinae</taxon>
        <taxon>Rhagiini</taxon>
        <taxon>Rhamnusium</taxon>
    </lineage>
</organism>
<dbReference type="Pfam" id="PF13843">
    <property type="entry name" value="DDE_Tnp_1_7"/>
    <property type="match status" value="1"/>
</dbReference>
<dbReference type="InterPro" id="IPR012337">
    <property type="entry name" value="RNaseH-like_sf"/>
</dbReference>